<dbReference type="EMBL" id="VCHE01000136">
    <property type="protein sequence ID" value="KAB2570462.1"/>
    <property type="molecule type" value="Genomic_DNA"/>
</dbReference>
<comment type="subcellular location">
    <subcellularLocation>
        <location evidence="1">Membrane</location>
        <topology evidence="1">Multi-pass membrane protein</topology>
    </subcellularLocation>
</comment>
<feature type="transmembrane region" description="Helical" evidence="6">
    <location>
        <begin position="279"/>
        <end position="298"/>
    </location>
</feature>
<dbReference type="SUPFAM" id="SSF103473">
    <property type="entry name" value="MFS general substrate transporter"/>
    <property type="match status" value="1"/>
</dbReference>
<dbReference type="GO" id="GO:0016020">
    <property type="term" value="C:membrane"/>
    <property type="evidence" value="ECO:0007669"/>
    <property type="project" value="UniProtKB-SubCell"/>
</dbReference>
<keyword evidence="3 6" id="KW-1133">Transmembrane helix</keyword>
<dbReference type="Pfam" id="PF07690">
    <property type="entry name" value="MFS_1"/>
    <property type="match status" value="1"/>
</dbReference>
<feature type="region of interest" description="Disordered" evidence="5">
    <location>
        <begin position="308"/>
        <end position="327"/>
    </location>
</feature>
<keyword evidence="8" id="KW-1185">Reference proteome</keyword>
<dbReference type="Proteomes" id="UP000325902">
    <property type="component" value="Unassembled WGS sequence"/>
</dbReference>
<evidence type="ECO:0000256" key="4">
    <source>
        <dbReference type="ARBA" id="ARBA00023136"/>
    </source>
</evidence>
<comment type="caution">
    <text evidence="7">The sequence shown here is derived from an EMBL/GenBank/DDBJ whole genome shotgun (WGS) entry which is preliminary data.</text>
</comment>
<sequence>MAIIYVIVVVVALFSIPADDTTKEEFSLQALKRFDVVGSILTIIGIGMFSAALSLGSTAPQGWKTPYVLVLLIIGALLITIFVFWERWYQYPLVPMDIWKDRNFSLVIIILLLGYLAFPIMGFWIALFMQTIKEYSPLMVAIHLLLMALGGIVMNFIAGLIMHKVSNTLLVAIGATAYTASFLLMSLQRSNSSYWAFVFLGLILSVVGADFEFFVANMYVMSSLAPDEQGVAGGIFQTATKLCVTIGMGISTAIFEAVNARGRAATGYFRDDPIEPYAATLWYCAGITALAIPLYGWLKIGTQGCGDEEKVDGVEEGSASEGRGRGV</sequence>
<evidence type="ECO:0000313" key="7">
    <source>
        <dbReference type="EMBL" id="KAB2570462.1"/>
    </source>
</evidence>
<name>A0A5N5CYV4_9PEZI</name>
<evidence type="ECO:0000256" key="6">
    <source>
        <dbReference type="SAM" id="Phobius"/>
    </source>
</evidence>
<proteinExistence type="predicted"/>
<dbReference type="OrthoDB" id="2985014at2759"/>
<organism evidence="7 8">
    <name type="scientific">Lasiodiplodia theobromae</name>
    <dbReference type="NCBI Taxonomy" id="45133"/>
    <lineage>
        <taxon>Eukaryota</taxon>
        <taxon>Fungi</taxon>
        <taxon>Dikarya</taxon>
        <taxon>Ascomycota</taxon>
        <taxon>Pezizomycotina</taxon>
        <taxon>Dothideomycetes</taxon>
        <taxon>Dothideomycetes incertae sedis</taxon>
        <taxon>Botryosphaeriales</taxon>
        <taxon>Botryosphaeriaceae</taxon>
        <taxon>Lasiodiplodia</taxon>
    </lineage>
</organism>
<dbReference type="PANTHER" id="PTHR42718:SF23">
    <property type="entry name" value="MAJOR FACILITATOR SUPERFAMILY (MFS) PROFILE DOMAIN-CONTAINING PROTEIN"/>
    <property type="match status" value="1"/>
</dbReference>
<evidence type="ECO:0000256" key="5">
    <source>
        <dbReference type="SAM" id="MobiDB-lite"/>
    </source>
</evidence>
<evidence type="ECO:0000256" key="1">
    <source>
        <dbReference type="ARBA" id="ARBA00004141"/>
    </source>
</evidence>
<evidence type="ECO:0000313" key="8">
    <source>
        <dbReference type="Proteomes" id="UP000325902"/>
    </source>
</evidence>
<feature type="transmembrane region" description="Helical" evidence="6">
    <location>
        <begin position="168"/>
        <end position="187"/>
    </location>
</feature>
<dbReference type="InterPro" id="IPR036259">
    <property type="entry name" value="MFS_trans_sf"/>
</dbReference>
<keyword evidence="4 6" id="KW-0472">Membrane</keyword>
<feature type="transmembrane region" description="Helical" evidence="6">
    <location>
        <begin position="194"/>
        <end position="215"/>
    </location>
</feature>
<reference evidence="7 8" key="1">
    <citation type="journal article" date="2019" name="Sci. Rep.">
        <title>A multi-omics analysis of the grapevine pathogen Lasiodiplodia theobromae reveals that temperature affects the expression of virulence- and pathogenicity-related genes.</title>
        <authorList>
            <person name="Felix C."/>
            <person name="Meneses R."/>
            <person name="Goncalves M.F.M."/>
            <person name="Tilleman L."/>
            <person name="Duarte A.S."/>
            <person name="Jorrin-Novo J.V."/>
            <person name="Van de Peer Y."/>
            <person name="Deforce D."/>
            <person name="Van Nieuwerburgh F."/>
            <person name="Esteves A.C."/>
            <person name="Alves A."/>
        </authorList>
    </citation>
    <scope>NUCLEOTIDE SEQUENCE [LARGE SCALE GENOMIC DNA]</scope>
    <source>
        <strain evidence="7 8">LA-SOL3</strain>
    </source>
</reference>
<feature type="transmembrane region" description="Helical" evidence="6">
    <location>
        <begin position="105"/>
        <end position="128"/>
    </location>
</feature>
<feature type="transmembrane region" description="Helical" evidence="6">
    <location>
        <begin position="235"/>
        <end position="258"/>
    </location>
</feature>
<dbReference type="GO" id="GO:0022857">
    <property type="term" value="F:transmembrane transporter activity"/>
    <property type="evidence" value="ECO:0007669"/>
    <property type="project" value="InterPro"/>
</dbReference>
<dbReference type="Gene3D" id="1.20.1250.20">
    <property type="entry name" value="MFS general substrate transporter like domains"/>
    <property type="match status" value="1"/>
</dbReference>
<dbReference type="PANTHER" id="PTHR42718">
    <property type="entry name" value="MAJOR FACILITATOR SUPERFAMILY MULTIDRUG TRANSPORTER MFSC"/>
    <property type="match status" value="1"/>
</dbReference>
<dbReference type="InterPro" id="IPR011701">
    <property type="entry name" value="MFS"/>
</dbReference>
<gene>
    <name evidence="7" type="primary">terJ_1</name>
    <name evidence="7" type="ORF">DBV05_g10874</name>
</gene>
<feature type="transmembrane region" description="Helical" evidence="6">
    <location>
        <begin position="140"/>
        <end position="162"/>
    </location>
</feature>
<feature type="transmembrane region" description="Helical" evidence="6">
    <location>
        <begin position="34"/>
        <end position="55"/>
    </location>
</feature>
<accession>A0A5N5CYV4</accession>
<evidence type="ECO:0000256" key="2">
    <source>
        <dbReference type="ARBA" id="ARBA00022692"/>
    </source>
</evidence>
<feature type="transmembrane region" description="Helical" evidence="6">
    <location>
        <begin position="67"/>
        <end position="85"/>
    </location>
</feature>
<keyword evidence="2 6" id="KW-0812">Transmembrane</keyword>
<dbReference type="AlphaFoldDB" id="A0A5N5CYV4"/>
<protein>
    <submittedName>
        <fullName evidence="7">Efflux pump terJ</fullName>
    </submittedName>
</protein>
<evidence type="ECO:0000256" key="3">
    <source>
        <dbReference type="ARBA" id="ARBA00022989"/>
    </source>
</evidence>